<proteinExistence type="predicted"/>
<name>A0A6M3LXT9_9ZZZZ</name>
<dbReference type="EMBL" id="MT143851">
    <property type="protein sequence ID" value="QJB03551.1"/>
    <property type="molecule type" value="Genomic_DNA"/>
</dbReference>
<reference evidence="1" key="1">
    <citation type="submission" date="2020-03" db="EMBL/GenBank/DDBJ databases">
        <title>The deep terrestrial virosphere.</title>
        <authorList>
            <person name="Holmfeldt K."/>
            <person name="Nilsson E."/>
            <person name="Simone D."/>
            <person name="Lopez-Fernandez M."/>
            <person name="Wu X."/>
            <person name="de Brujin I."/>
            <person name="Lundin D."/>
            <person name="Andersson A."/>
            <person name="Bertilsson S."/>
            <person name="Dopson M."/>
        </authorList>
    </citation>
    <scope>NUCLEOTIDE SEQUENCE</scope>
    <source>
        <strain evidence="1">MM171A01509</strain>
        <strain evidence="2">MM171B00657</strain>
    </source>
</reference>
<sequence length="61" mass="7155">MIQIRLKKRFTNTTDAWKYLLSLVNPGDEDEFESFGKEKGEYKGPSLDDDLHYFGLRAIEK</sequence>
<evidence type="ECO:0000313" key="1">
    <source>
        <dbReference type="EMBL" id="QJA98819.1"/>
    </source>
</evidence>
<accession>A0A6M3LXT9</accession>
<dbReference type="AlphaFoldDB" id="A0A6M3LXT9"/>
<dbReference type="EMBL" id="MT143610">
    <property type="protein sequence ID" value="QJA98819.1"/>
    <property type="molecule type" value="Genomic_DNA"/>
</dbReference>
<gene>
    <name evidence="1" type="ORF">MM171A01509_0010</name>
    <name evidence="2" type="ORF">MM171B00657_0008</name>
</gene>
<protein>
    <submittedName>
        <fullName evidence="1">Uncharacterized protein</fullName>
    </submittedName>
</protein>
<organism evidence="1">
    <name type="scientific">viral metagenome</name>
    <dbReference type="NCBI Taxonomy" id="1070528"/>
    <lineage>
        <taxon>unclassified sequences</taxon>
        <taxon>metagenomes</taxon>
        <taxon>organismal metagenomes</taxon>
    </lineage>
</organism>
<evidence type="ECO:0000313" key="2">
    <source>
        <dbReference type="EMBL" id="QJB03551.1"/>
    </source>
</evidence>